<comment type="similarity">
    <text evidence="1">Belongs to the bacterial solute-binding protein 7 family.</text>
</comment>
<dbReference type="Gene3D" id="3.40.190.170">
    <property type="entry name" value="Bacterial extracellular solute-binding protein, family 7"/>
    <property type="match status" value="1"/>
</dbReference>
<keyword evidence="3" id="KW-0732">Signal</keyword>
<evidence type="ECO:0000256" key="3">
    <source>
        <dbReference type="ARBA" id="ARBA00022729"/>
    </source>
</evidence>
<keyword evidence="5" id="KW-1185">Reference proteome</keyword>
<evidence type="ECO:0000256" key="1">
    <source>
        <dbReference type="ARBA" id="ARBA00009023"/>
    </source>
</evidence>
<gene>
    <name evidence="4" type="primary">dctP</name>
    <name evidence="4" type="ORF">J0G10_18630</name>
</gene>
<dbReference type="Proteomes" id="UP000824588">
    <property type="component" value="Chromosome"/>
</dbReference>
<evidence type="ECO:0000256" key="2">
    <source>
        <dbReference type="ARBA" id="ARBA00022448"/>
    </source>
</evidence>
<dbReference type="NCBIfam" id="NF037995">
    <property type="entry name" value="TRAP_S1"/>
    <property type="match status" value="1"/>
</dbReference>
<evidence type="ECO:0000313" key="5">
    <source>
        <dbReference type="Proteomes" id="UP000824588"/>
    </source>
</evidence>
<dbReference type="PANTHER" id="PTHR33376">
    <property type="match status" value="1"/>
</dbReference>
<dbReference type="EMBL" id="CP071586">
    <property type="protein sequence ID" value="QYY79750.1"/>
    <property type="molecule type" value="Genomic_DNA"/>
</dbReference>
<dbReference type="Pfam" id="PF03480">
    <property type="entry name" value="DctP"/>
    <property type="match status" value="1"/>
</dbReference>
<accession>A0ABX8YJ26</accession>
<dbReference type="InterPro" id="IPR038404">
    <property type="entry name" value="TRAP_DctP_sf"/>
</dbReference>
<organism evidence="4 5">
    <name type="scientific">Pseudomonas germanica</name>
    <dbReference type="NCBI Taxonomy" id="2815720"/>
    <lineage>
        <taxon>Bacteria</taxon>
        <taxon>Pseudomonadati</taxon>
        <taxon>Pseudomonadota</taxon>
        <taxon>Gammaproteobacteria</taxon>
        <taxon>Pseudomonadales</taxon>
        <taxon>Pseudomonadaceae</taxon>
        <taxon>Pseudomonas</taxon>
    </lineage>
</organism>
<proteinExistence type="inferred from homology"/>
<name>A0ABX8YJ26_9PSED</name>
<protein>
    <submittedName>
        <fullName evidence="4">TRAP transporter substrate-binding protein DctP</fullName>
    </submittedName>
</protein>
<dbReference type="PANTHER" id="PTHR33376:SF7">
    <property type="entry name" value="C4-DICARBOXYLATE-BINDING PROTEIN DCTB"/>
    <property type="match status" value="1"/>
</dbReference>
<dbReference type="InterPro" id="IPR018389">
    <property type="entry name" value="DctP_fam"/>
</dbReference>
<reference evidence="4 5" key="1">
    <citation type="journal article" date="2022" name="Int. J. Syst. Evol. Microbiol.">
        <title>Pseudomonas germanica sp. nov., isolated from Iris germanica rhizomes.</title>
        <authorList>
            <person name="Atanasov K.E."/>
            <person name="Galbis D.M."/>
            <person name="Gallego J."/>
            <person name="Serpico A."/>
            <person name="Bosch M."/>
            <person name="Altabella T."/>
            <person name="Ferrer A."/>
        </authorList>
    </citation>
    <scope>NUCLEOTIDE SEQUENCE [LARGE SCALE GENOMIC DNA]</scope>
    <source>
        <strain evidence="4 5">FIT28</strain>
    </source>
</reference>
<keyword evidence="2" id="KW-0813">Transport</keyword>
<evidence type="ECO:0000313" key="4">
    <source>
        <dbReference type="EMBL" id="QYY79750.1"/>
    </source>
</evidence>
<sequence>MDRAENAHGGYAISLKPSSLFLIPMCWAVFSSFVLAHDRPFIIDVAIPDNPTFNSSIKSLKESLRDVAEVRIGRAESAGEAVTKVLNGEVGVAIVPISALTKLAPALQAYELPFTFSNYQAFGFSQESSLSEKATKQLKEIKISSLGGIWYGGSKVFVSKLPRRSPGDFKDAVVAVSDESGDLKGWSDVGAKTIAMSDAQMVSALSEGRIDAAEMMYSQLSGLKSGYVAQTDHSFLSLIAIRKLDSPFFLMSSKDNERITQAIEKARKDISINTSDVEWDTVEAAPKNPQITWIDFDTDERKDWHAAIAKSEASLIKQIGAGVVDEIRRGSVPVSLSKTKSTSASPMPAPHDRDFTRSAVHPPLSINWNAWFQSSPEQLRSSLVVGKPYEFLLDLGRGFYPGALGGAISSRLSQEIASQSSEVEVQLVIRPILLGSTLKFAPAETLRAQTFKVRMNQLGSKAGDESLREKARQKTLSLNDLAVALSVDKPLAWSLIARRPGCAQIALSIWDASGLRPLDYIVVSIPVNKLGQTQESCETGLKGGRLVSGIDHLMDLGRWGEQQFKADAALHLFDSIPVGEGPPSTVAVLVDRAAYSTDGTIYAWELGSDWKQFQEKMLPNALVSTHKRLRSAQPYSQVVQQFSNAFFSGKEPEDQVEADGAQVMLRKLGLRQDNPVLLVRYFDPWGEMQSLPLGLLGANVPKRLFSERVTVVQPLQGARQTDQESCFSAWDFAIPKKLDDVGADSAELLMKEDWRVQGTDIKWYQSNNDLFDFVMQPGSTTLQSSALLLLAHYGNGGITFSKSGLPDQVLSTDIRRRFVPGSIAILAACSTLGAAAADRTFVDMLVDRGVGAVIASPFFVDSDFGTRLSVSFVSVVKELRASASTASLMDIFNQAMQKTIDAYGKNSGYADMALEFQIIGDPQLKMCKAPLASNDSSGEQP</sequence>
<dbReference type="RefSeq" id="WP_220556441.1">
    <property type="nucleotide sequence ID" value="NZ_CP071586.1"/>
</dbReference>